<dbReference type="SUPFAM" id="SSF53697">
    <property type="entry name" value="SIS domain"/>
    <property type="match status" value="1"/>
</dbReference>
<gene>
    <name evidence="6" type="primary">rpiR_3</name>
    <name evidence="6" type="ORF">DSM25559_5017</name>
</gene>
<dbReference type="InterPro" id="IPR009057">
    <property type="entry name" value="Homeodomain-like_sf"/>
</dbReference>
<dbReference type="Gene3D" id="1.10.10.10">
    <property type="entry name" value="Winged helix-like DNA-binding domain superfamily/Winged helix DNA-binding domain"/>
    <property type="match status" value="1"/>
</dbReference>
<dbReference type="InterPro" id="IPR047640">
    <property type="entry name" value="RpiR-like"/>
</dbReference>
<dbReference type="AlphaFoldDB" id="A0A1R3U8Z7"/>
<dbReference type="GO" id="GO:0003700">
    <property type="term" value="F:DNA-binding transcription factor activity"/>
    <property type="evidence" value="ECO:0007669"/>
    <property type="project" value="InterPro"/>
</dbReference>
<dbReference type="RefSeq" id="WP_077122935.1">
    <property type="nucleotide sequence ID" value="NZ_CP133553.1"/>
</dbReference>
<dbReference type="InterPro" id="IPR046348">
    <property type="entry name" value="SIS_dom_sf"/>
</dbReference>
<proteinExistence type="predicted"/>
<evidence type="ECO:0000256" key="2">
    <source>
        <dbReference type="ARBA" id="ARBA00023125"/>
    </source>
</evidence>
<dbReference type="Pfam" id="PF01380">
    <property type="entry name" value="SIS"/>
    <property type="match status" value="1"/>
</dbReference>
<dbReference type="PANTHER" id="PTHR30514:SF18">
    <property type="entry name" value="RPIR-FAMILY TRANSCRIPTIONAL REGULATOR"/>
    <property type="match status" value="1"/>
</dbReference>
<dbReference type="EMBL" id="FMUE01000021">
    <property type="protein sequence ID" value="SCX35523.1"/>
    <property type="molecule type" value="Genomic_DNA"/>
</dbReference>
<evidence type="ECO:0000259" key="5">
    <source>
        <dbReference type="PROSITE" id="PS51464"/>
    </source>
</evidence>
<reference evidence="7" key="1">
    <citation type="submission" date="2016-10" db="EMBL/GenBank/DDBJ databases">
        <authorList>
            <person name="Wibberg D."/>
        </authorList>
    </citation>
    <scope>NUCLEOTIDE SEQUENCE [LARGE SCALE GENOMIC DNA]</scope>
</reference>
<feature type="domain" description="SIS" evidence="5">
    <location>
        <begin position="137"/>
        <end position="273"/>
    </location>
</feature>
<keyword evidence="1" id="KW-0805">Transcription regulation</keyword>
<dbReference type="SUPFAM" id="SSF46689">
    <property type="entry name" value="Homeodomain-like"/>
    <property type="match status" value="1"/>
</dbReference>
<dbReference type="InterPro" id="IPR001347">
    <property type="entry name" value="SIS_dom"/>
</dbReference>
<evidence type="ECO:0000313" key="6">
    <source>
        <dbReference type="EMBL" id="SCX35523.1"/>
    </source>
</evidence>
<dbReference type="GO" id="GO:0003677">
    <property type="term" value="F:DNA binding"/>
    <property type="evidence" value="ECO:0007669"/>
    <property type="project" value="UniProtKB-KW"/>
</dbReference>
<dbReference type="InterPro" id="IPR036388">
    <property type="entry name" value="WH-like_DNA-bd_sf"/>
</dbReference>
<evidence type="ECO:0000256" key="3">
    <source>
        <dbReference type="ARBA" id="ARBA00023163"/>
    </source>
</evidence>
<dbReference type="GO" id="GO:1901135">
    <property type="term" value="P:carbohydrate derivative metabolic process"/>
    <property type="evidence" value="ECO:0007669"/>
    <property type="project" value="InterPro"/>
</dbReference>
<evidence type="ECO:0000259" key="4">
    <source>
        <dbReference type="PROSITE" id="PS51071"/>
    </source>
</evidence>
<dbReference type="InterPro" id="IPR035472">
    <property type="entry name" value="RpiR-like_SIS"/>
</dbReference>
<dbReference type="PANTHER" id="PTHR30514">
    <property type="entry name" value="GLUCOKINASE"/>
    <property type="match status" value="1"/>
</dbReference>
<sequence length="307" mass="33510">MQYAKNAASEFLQSLEDWLRHLDEKHELTPAAHEVVQAVINDPRHASFASAAELAMRANVNVATITRTAQSLGFSGWPDLRQEIRARFMSKLSAPEVSVVHQQETGSERPFDAALNRQIEQLTALRRRTDRQSVRDVAKTIADAKRRIVVGSGSFASIANILAHHATLCGYRTELATDGVMIANALGDVKEGDVVVIITFWRLYNSAIRAARQAKERGATTCIITDAAVDALAENGDHLLLAPAESTSFYTTILPGISLVEAISAELGALDPAMSARSIANFEEQWLSQDLLFTKTAPMAGKPFDKI</sequence>
<accession>A0A1R3U8Z7</accession>
<dbReference type="Gene3D" id="3.40.50.10490">
    <property type="entry name" value="Glucose-6-phosphate isomerase like protein, domain 1"/>
    <property type="match status" value="1"/>
</dbReference>
<dbReference type="GO" id="GO:0097367">
    <property type="term" value="F:carbohydrate derivative binding"/>
    <property type="evidence" value="ECO:0007669"/>
    <property type="project" value="InterPro"/>
</dbReference>
<dbReference type="PROSITE" id="PS51464">
    <property type="entry name" value="SIS"/>
    <property type="match status" value="1"/>
</dbReference>
<organism evidence="6 7">
    <name type="scientific">Agrobacterium rosae</name>
    <dbReference type="NCBI Taxonomy" id="1972867"/>
    <lineage>
        <taxon>Bacteria</taxon>
        <taxon>Pseudomonadati</taxon>
        <taxon>Pseudomonadota</taxon>
        <taxon>Alphaproteobacteria</taxon>
        <taxon>Hyphomicrobiales</taxon>
        <taxon>Rhizobiaceae</taxon>
        <taxon>Rhizobium/Agrobacterium group</taxon>
        <taxon>Agrobacterium</taxon>
    </lineage>
</organism>
<protein>
    <submittedName>
        <fullName evidence="6">Als operon repressor</fullName>
    </submittedName>
</protein>
<dbReference type="CDD" id="cd05013">
    <property type="entry name" value="SIS_RpiR"/>
    <property type="match status" value="1"/>
</dbReference>
<dbReference type="InterPro" id="IPR000281">
    <property type="entry name" value="HTH_RpiR"/>
</dbReference>
<keyword evidence="2" id="KW-0238">DNA-binding</keyword>
<dbReference type="PROSITE" id="PS51071">
    <property type="entry name" value="HTH_RPIR"/>
    <property type="match status" value="1"/>
</dbReference>
<name>A0A1R3U8Z7_9HYPH</name>
<evidence type="ECO:0000256" key="1">
    <source>
        <dbReference type="ARBA" id="ARBA00023015"/>
    </source>
</evidence>
<feature type="domain" description="HTH rpiR-type" evidence="4">
    <location>
        <begin position="15"/>
        <end position="91"/>
    </location>
</feature>
<evidence type="ECO:0000313" key="7">
    <source>
        <dbReference type="Proteomes" id="UP000187891"/>
    </source>
</evidence>
<dbReference type="Proteomes" id="UP000187891">
    <property type="component" value="Unassembled WGS sequence"/>
</dbReference>
<keyword evidence="3" id="KW-0804">Transcription</keyword>
<dbReference type="Pfam" id="PF01418">
    <property type="entry name" value="HTH_6"/>
    <property type="match status" value="1"/>
</dbReference>
<dbReference type="STRING" id="1907666.DSM25559_5017"/>